<evidence type="ECO:0000256" key="4">
    <source>
        <dbReference type="PROSITE-ProRule" id="PRU00076"/>
    </source>
</evidence>
<keyword evidence="4" id="KW-0245">EGF-like domain</keyword>
<dbReference type="PANTHER" id="PTHR24260">
    <property type="match status" value="1"/>
</dbReference>
<organism evidence="8 9">
    <name type="scientific">Sphaeroforma arctica JP610</name>
    <dbReference type="NCBI Taxonomy" id="667725"/>
    <lineage>
        <taxon>Eukaryota</taxon>
        <taxon>Ichthyosporea</taxon>
        <taxon>Ichthyophonida</taxon>
        <taxon>Sphaeroforma</taxon>
    </lineage>
</organism>
<dbReference type="FunFam" id="2.40.10.10:FF:000068">
    <property type="entry name" value="transmembrane protease serine 2"/>
    <property type="match status" value="1"/>
</dbReference>
<comment type="subcellular location">
    <subcellularLocation>
        <location evidence="1">Secreted</location>
    </subcellularLocation>
</comment>
<dbReference type="OrthoDB" id="10004439at2759"/>
<feature type="disulfide bond" evidence="4">
    <location>
        <begin position="330"/>
        <end position="339"/>
    </location>
</feature>
<dbReference type="PROSITE" id="PS50240">
    <property type="entry name" value="TRYPSIN_DOM"/>
    <property type="match status" value="1"/>
</dbReference>
<dbReference type="InterPro" id="IPR001314">
    <property type="entry name" value="Peptidase_S1A"/>
</dbReference>
<dbReference type="InterPro" id="IPR051333">
    <property type="entry name" value="CLIP_Serine_Protease"/>
</dbReference>
<dbReference type="GO" id="GO:0005576">
    <property type="term" value="C:extracellular region"/>
    <property type="evidence" value="ECO:0007669"/>
    <property type="project" value="UniProtKB-SubCell"/>
</dbReference>
<dbReference type="RefSeq" id="XP_014155908.1">
    <property type="nucleotide sequence ID" value="XM_014300433.1"/>
</dbReference>
<dbReference type="GO" id="GO:0006508">
    <property type="term" value="P:proteolysis"/>
    <property type="evidence" value="ECO:0007669"/>
    <property type="project" value="InterPro"/>
</dbReference>
<dbReference type="EMBL" id="KQ241969">
    <property type="protein sequence ID" value="KNC82006.1"/>
    <property type="molecule type" value="Genomic_DNA"/>
</dbReference>
<dbReference type="Gene3D" id="2.10.25.10">
    <property type="entry name" value="Laminin"/>
    <property type="match status" value="1"/>
</dbReference>
<sequence length="405" mass="44052">MRRYKFTLCSILSAVLMGVTGQTDKPLVTGSARMERLHIESIENTDEAKEQAQAVIFGGYEANSRYPWIGSLQLAESVDATEYYHICGGALIAPNWVLTAAHCWVQGATDNPNRVCLGGNDLRAPSQFECHTIIENIIHPQWNNASFENDLMLIKLETSSEKEPIKPNQSQDMYQHLQEFELIGWGASQYSSGAASTSLNGIGMMVDYSSECSIFSQPLTNPLKITQFCDYGRIDQGGCNGDSGGPAFRQDGDKFYVLGVVSFGSQDCADGNPGVYTKIADYVDWIESHTEPWTWADDCATLKPCLNEGVCKDCDWQGCYNGQGYYFCTCANGFSGTNCNDTGTPWVNMIAAAQNINTAPKTQQSAEANDDDDYIQATDSAGTHTIVGYGAIGLSVGVAMATALM</sequence>
<feature type="domain" description="EGF-like" evidence="6">
    <location>
        <begin position="295"/>
        <end position="340"/>
    </location>
</feature>
<keyword evidence="5" id="KW-0732">Signal</keyword>
<accession>A0A0L0FZL5</accession>
<dbReference type="InterPro" id="IPR043504">
    <property type="entry name" value="Peptidase_S1_PA_chymotrypsin"/>
</dbReference>
<dbReference type="eggNOG" id="KOG3627">
    <property type="taxonomic scope" value="Eukaryota"/>
</dbReference>
<dbReference type="AlphaFoldDB" id="A0A0L0FZL5"/>
<dbReference type="PROSITE" id="PS50026">
    <property type="entry name" value="EGF_3"/>
    <property type="match status" value="1"/>
</dbReference>
<evidence type="ECO:0000256" key="2">
    <source>
        <dbReference type="ARBA" id="ARBA00022525"/>
    </source>
</evidence>
<gene>
    <name evidence="8" type="ORF">SARC_05703</name>
</gene>
<feature type="chain" id="PRO_5005538925" description="Peptidase S1 domain-containing protein" evidence="5">
    <location>
        <begin position="22"/>
        <end position="405"/>
    </location>
</feature>
<dbReference type="InterPro" id="IPR000742">
    <property type="entry name" value="EGF"/>
</dbReference>
<evidence type="ECO:0000256" key="1">
    <source>
        <dbReference type="ARBA" id="ARBA00004613"/>
    </source>
</evidence>
<dbReference type="InterPro" id="IPR018114">
    <property type="entry name" value="TRYPSIN_HIS"/>
</dbReference>
<name>A0A0L0FZL5_9EUKA</name>
<evidence type="ECO:0000259" key="6">
    <source>
        <dbReference type="PROSITE" id="PS50026"/>
    </source>
</evidence>
<feature type="domain" description="Peptidase S1" evidence="7">
    <location>
        <begin position="56"/>
        <end position="291"/>
    </location>
</feature>
<comment type="caution">
    <text evidence="4">Lacks conserved residue(s) required for the propagation of feature annotation.</text>
</comment>
<protein>
    <recommendedName>
        <fullName evidence="10">Peptidase S1 domain-containing protein</fullName>
    </recommendedName>
</protein>
<reference evidence="8 9" key="1">
    <citation type="submission" date="2011-02" db="EMBL/GenBank/DDBJ databases">
        <title>The Genome Sequence of Sphaeroforma arctica JP610.</title>
        <authorList>
            <consortium name="The Broad Institute Genome Sequencing Platform"/>
            <person name="Russ C."/>
            <person name="Cuomo C."/>
            <person name="Young S.K."/>
            <person name="Zeng Q."/>
            <person name="Gargeya S."/>
            <person name="Alvarado L."/>
            <person name="Berlin A."/>
            <person name="Chapman S.B."/>
            <person name="Chen Z."/>
            <person name="Freedman E."/>
            <person name="Gellesch M."/>
            <person name="Goldberg J."/>
            <person name="Griggs A."/>
            <person name="Gujja S."/>
            <person name="Heilman E."/>
            <person name="Heiman D."/>
            <person name="Howarth C."/>
            <person name="Mehta T."/>
            <person name="Neiman D."/>
            <person name="Pearson M."/>
            <person name="Roberts A."/>
            <person name="Saif S."/>
            <person name="Shea T."/>
            <person name="Shenoy N."/>
            <person name="Sisk P."/>
            <person name="Stolte C."/>
            <person name="Sykes S."/>
            <person name="White J."/>
            <person name="Yandava C."/>
            <person name="Burger G."/>
            <person name="Gray M.W."/>
            <person name="Holland P.W.H."/>
            <person name="King N."/>
            <person name="Lang F.B.F."/>
            <person name="Roger A.J."/>
            <person name="Ruiz-Trillo I."/>
            <person name="Haas B."/>
            <person name="Nusbaum C."/>
            <person name="Birren B."/>
        </authorList>
    </citation>
    <scope>NUCLEOTIDE SEQUENCE [LARGE SCALE GENOMIC DNA]</scope>
    <source>
        <strain evidence="8 9">JP610</strain>
    </source>
</reference>
<dbReference type="Gene3D" id="2.40.10.10">
    <property type="entry name" value="Trypsin-like serine proteases"/>
    <property type="match status" value="1"/>
</dbReference>
<evidence type="ECO:0008006" key="10">
    <source>
        <dbReference type="Google" id="ProtNLM"/>
    </source>
</evidence>
<dbReference type="PROSITE" id="PS01186">
    <property type="entry name" value="EGF_2"/>
    <property type="match status" value="1"/>
</dbReference>
<dbReference type="PRINTS" id="PR00722">
    <property type="entry name" value="CHYMOTRYPSIN"/>
</dbReference>
<keyword evidence="2" id="KW-0964">Secreted</keyword>
<evidence type="ECO:0000313" key="9">
    <source>
        <dbReference type="Proteomes" id="UP000054560"/>
    </source>
</evidence>
<keyword evidence="9" id="KW-1185">Reference proteome</keyword>
<evidence type="ECO:0000256" key="5">
    <source>
        <dbReference type="SAM" id="SignalP"/>
    </source>
</evidence>
<dbReference type="InterPro" id="IPR001254">
    <property type="entry name" value="Trypsin_dom"/>
</dbReference>
<dbReference type="CDD" id="cd00190">
    <property type="entry name" value="Tryp_SPc"/>
    <property type="match status" value="1"/>
</dbReference>
<dbReference type="Proteomes" id="UP000054560">
    <property type="component" value="Unassembled WGS sequence"/>
</dbReference>
<dbReference type="PANTHER" id="PTHR24260:SF136">
    <property type="entry name" value="GH08193P-RELATED"/>
    <property type="match status" value="1"/>
</dbReference>
<dbReference type="PROSITE" id="PS00134">
    <property type="entry name" value="TRYPSIN_HIS"/>
    <property type="match status" value="1"/>
</dbReference>
<feature type="signal peptide" evidence="5">
    <location>
        <begin position="1"/>
        <end position="21"/>
    </location>
</feature>
<dbReference type="Pfam" id="PF00089">
    <property type="entry name" value="Trypsin"/>
    <property type="match status" value="1"/>
</dbReference>
<dbReference type="InterPro" id="IPR009003">
    <property type="entry name" value="Peptidase_S1_PA"/>
</dbReference>
<dbReference type="PROSITE" id="PS00022">
    <property type="entry name" value="EGF_1"/>
    <property type="match status" value="1"/>
</dbReference>
<proteinExistence type="predicted"/>
<dbReference type="GO" id="GO:0004252">
    <property type="term" value="F:serine-type endopeptidase activity"/>
    <property type="evidence" value="ECO:0007669"/>
    <property type="project" value="InterPro"/>
</dbReference>
<evidence type="ECO:0000256" key="3">
    <source>
        <dbReference type="ARBA" id="ARBA00023157"/>
    </source>
</evidence>
<dbReference type="PROSITE" id="PS00010">
    <property type="entry name" value="ASX_HYDROXYL"/>
    <property type="match status" value="1"/>
</dbReference>
<dbReference type="SMART" id="SM00020">
    <property type="entry name" value="Tryp_SPc"/>
    <property type="match status" value="1"/>
</dbReference>
<evidence type="ECO:0000313" key="8">
    <source>
        <dbReference type="EMBL" id="KNC82006.1"/>
    </source>
</evidence>
<evidence type="ECO:0000259" key="7">
    <source>
        <dbReference type="PROSITE" id="PS50240"/>
    </source>
</evidence>
<dbReference type="STRING" id="667725.A0A0L0FZL5"/>
<dbReference type="SUPFAM" id="SSF50494">
    <property type="entry name" value="Trypsin-like serine proteases"/>
    <property type="match status" value="1"/>
</dbReference>
<keyword evidence="3 4" id="KW-1015">Disulfide bond</keyword>
<dbReference type="GeneID" id="25906207"/>
<dbReference type="InterPro" id="IPR000152">
    <property type="entry name" value="EGF-type_Asp/Asn_hydroxyl_site"/>
</dbReference>
<dbReference type="CDD" id="cd00054">
    <property type="entry name" value="EGF_CA"/>
    <property type="match status" value="1"/>
</dbReference>